<feature type="transmembrane region" description="Helical" evidence="1">
    <location>
        <begin position="348"/>
        <end position="368"/>
    </location>
</feature>
<evidence type="ECO:0000313" key="2">
    <source>
        <dbReference type="EMBL" id="SIT03513.1"/>
    </source>
</evidence>
<sequence length="398" mass="46371">MLNQIVDIINTSSSKSIEDNVLFCQNVIDDKSFLDTLYDSGLIENSDIDDYSVGDSIILEFSLPRLSSIGFFETRESFLRKNYYNIPTEEIYIFEKNSYLSDDLLFNKNYSVIVNLISEISNCSKHTYEDAEILNAIILREEISLFLPLKYSYEDLESLNEDVTKKIEQFVSLLQSNSFADKKNVYLNFLVEYLTPKEENTRFSFLIQRFYDYDDKAESSYNFYLRNFSYNKLKVELDSKALEFNQKLQSVINDSQTKLIAIPTALVFTLSTLDYENINSFKNYLLIIGLIIFCIFIQIFINNQKSSISFISDNISQYKSTFEQNKIVELEKSFSKVEKEKIKQSNRILLMQLFLWLSPIIATVMVLFLNTYKLIAIIILLVYIIFSLIIYTAALCKG</sequence>
<dbReference type="OrthoDB" id="1273368at2"/>
<evidence type="ECO:0000313" key="3">
    <source>
        <dbReference type="Proteomes" id="UP000185781"/>
    </source>
</evidence>
<dbReference type="Proteomes" id="UP000185781">
    <property type="component" value="Unassembled WGS sequence"/>
</dbReference>
<dbReference type="AlphaFoldDB" id="A0A1N7NYV6"/>
<keyword evidence="1" id="KW-0812">Transmembrane</keyword>
<feature type="transmembrane region" description="Helical" evidence="1">
    <location>
        <begin position="284"/>
        <end position="301"/>
    </location>
</feature>
<dbReference type="EMBL" id="FTOV01000005">
    <property type="protein sequence ID" value="SIT03513.1"/>
    <property type="molecule type" value="Genomic_DNA"/>
</dbReference>
<protein>
    <submittedName>
        <fullName evidence="2">Uncharacterized protein</fullName>
    </submittedName>
</protein>
<name>A0A1N7NYV6_9FLAO</name>
<proteinExistence type="predicted"/>
<evidence type="ECO:0000256" key="1">
    <source>
        <dbReference type="SAM" id="Phobius"/>
    </source>
</evidence>
<feature type="transmembrane region" description="Helical" evidence="1">
    <location>
        <begin position="374"/>
        <end position="396"/>
    </location>
</feature>
<keyword evidence="1" id="KW-0472">Membrane</keyword>
<keyword evidence="1" id="KW-1133">Transmembrane helix</keyword>
<reference evidence="2 3" key="1">
    <citation type="submission" date="2017-01" db="EMBL/GenBank/DDBJ databases">
        <authorList>
            <person name="Mah S.A."/>
            <person name="Swanson W.J."/>
            <person name="Moy G.W."/>
            <person name="Vacquier V.D."/>
        </authorList>
    </citation>
    <scope>NUCLEOTIDE SEQUENCE [LARGE SCALE GENOMIC DNA]</scope>
    <source>
        <strain evidence="2 3">DSM 18014</strain>
    </source>
</reference>
<gene>
    <name evidence="2" type="ORF">SAMN05421785_105228</name>
</gene>
<dbReference type="RefSeq" id="WP_076392977.1">
    <property type="nucleotide sequence ID" value="NZ_FTOV01000005.1"/>
</dbReference>
<organism evidence="2 3">
    <name type="scientific">Chryseobacterium gambrini</name>
    <dbReference type="NCBI Taxonomy" id="373672"/>
    <lineage>
        <taxon>Bacteria</taxon>
        <taxon>Pseudomonadati</taxon>
        <taxon>Bacteroidota</taxon>
        <taxon>Flavobacteriia</taxon>
        <taxon>Flavobacteriales</taxon>
        <taxon>Weeksellaceae</taxon>
        <taxon>Chryseobacterium group</taxon>
        <taxon>Chryseobacterium</taxon>
    </lineage>
</organism>
<accession>A0A1N7NYV6</accession>